<dbReference type="SMART" id="SM00448">
    <property type="entry name" value="REC"/>
    <property type="match status" value="1"/>
</dbReference>
<organism evidence="3 4">
    <name type="scientific">Pedobacter cryotolerans</name>
    <dbReference type="NCBI Taxonomy" id="2571270"/>
    <lineage>
        <taxon>Bacteria</taxon>
        <taxon>Pseudomonadati</taxon>
        <taxon>Bacteroidota</taxon>
        <taxon>Sphingobacteriia</taxon>
        <taxon>Sphingobacteriales</taxon>
        <taxon>Sphingobacteriaceae</taxon>
        <taxon>Pedobacter</taxon>
    </lineage>
</organism>
<feature type="modified residue" description="4-aspartylphosphate" evidence="1">
    <location>
        <position position="56"/>
    </location>
</feature>
<dbReference type="PANTHER" id="PTHR37299:SF1">
    <property type="entry name" value="STAGE 0 SPORULATION PROTEIN A HOMOLOG"/>
    <property type="match status" value="1"/>
</dbReference>
<reference evidence="3 4" key="1">
    <citation type="submission" date="2019-04" db="EMBL/GenBank/DDBJ databases">
        <title>Pedobacter sp. AR-2-6 sp. nov., isolated from Arctic soil.</title>
        <authorList>
            <person name="Dahal R.H."/>
            <person name="Kim D.-U."/>
        </authorList>
    </citation>
    <scope>NUCLEOTIDE SEQUENCE [LARGE SCALE GENOMIC DNA]</scope>
    <source>
        <strain evidence="3 4">AR-2-6</strain>
    </source>
</reference>
<name>A0A4U1C656_9SPHI</name>
<dbReference type="Gene3D" id="2.40.50.1020">
    <property type="entry name" value="LytTr DNA-binding domain"/>
    <property type="match status" value="1"/>
</dbReference>
<comment type="caution">
    <text evidence="3">The sequence shown here is derived from an EMBL/GenBank/DDBJ whole genome shotgun (WGS) entry which is preliminary data.</text>
</comment>
<evidence type="ECO:0000313" key="3">
    <source>
        <dbReference type="EMBL" id="TKC00049.1"/>
    </source>
</evidence>
<dbReference type="OrthoDB" id="9787344at2"/>
<dbReference type="Gene3D" id="3.40.50.2300">
    <property type="match status" value="1"/>
</dbReference>
<dbReference type="RefSeq" id="WP_136877212.1">
    <property type="nucleotide sequence ID" value="NZ_SWBO01000005.1"/>
</dbReference>
<dbReference type="GO" id="GO:0000156">
    <property type="term" value="F:phosphorelay response regulator activity"/>
    <property type="evidence" value="ECO:0007669"/>
    <property type="project" value="InterPro"/>
</dbReference>
<dbReference type="Pfam" id="PF00072">
    <property type="entry name" value="Response_reg"/>
    <property type="match status" value="1"/>
</dbReference>
<dbReference type="InterPro" id="IPR007492">
    <property type="entry name" value="LytTR_DNA-bd_dom"/>
</dbReference>
<dbReference type="EMBL" id="SWBO01000005">
    <property type="protein sequence ID" value="TKC00049.1"/>
    <property type="molecule type" value="Genomic_DNA"/>
</dbReference>
<dbReference type="Pfam" id="PF04397">
    <property type="entry name" value="LytTR"/>
    <property type="match status" value="1"/>
</dbReference>
<dbReference type="InterPro" id="IPR001789">
    <property type="entry name" value="Sig_transdc_resp-reg_receiver"/>
</dbReference>
<dbReference type="InterPro" id="IPR011006">
    <property type="entry name" value="CheY-like_superfamily"/>
</dbReference>
<keyword evidence="1" id="KW-0597">Phosphoprotein</keyword>
<dbReference type="GO" id="GO:0003677">
    <property type="term" value="F:DNA binding"/>
    <property type="evidence" value="ECO:0007669"/>
    <property type="project" value="InterPro"/>
</dbReference>
<dbReference type="SMART" id="SM00850">
    <property type="entry name" value="LytTR"/>
    <property type="match status" value="1"/>
</dbReference>
<dbReference type="PANTHER" id="PTHR37299">
    <property type="entry name" value="TRANSCRIPTIONAL REGULATOR-RELATED"/>
    <property type="match status" value="1"/>
</dbReference>
<accession>A0A4U1C656</accession>
<dbReference type="PROSITE" id="PS50110">
    <property type="entry name" value="RESPONSE_REGULATORY"/>
    <property type="match status" value="1"/>
</dbReference>
<dbReference type="AlphaFoldDB" id="A0A4U1C656"/>
<gene>
    <name evidence="3" type="ORF">FA045_11460</name>
</gene>
<dbReference type="Proteomes" id="UP000310477">
    <property type="component" value="Unassembled WGS sequence"/>
</dbReference>
<keyword evidence="4" id="KW-1185">Reference proteome</keyword>
<feature type="domain" description="Response regulatory" evidence="2">
    <location>
        <begin position="4"/>
        <end position="117"/>
    </location>
</feature>
<protein>
    <submittedName>
        <fullName evidence="3">Response regulator transcription factor</fullName>
    </submittedName>
</protein>
<evidence type="ECO:0000256" key="1">
    <source>
        <dbReference type="PROSITE-ProRule" id="PRU00169"/>
    </source>
</evidence>
<sequence length="239" mass="26929">MEIRCIIIDDEPHAISELEDLIMRTPGIGLLGSFYNVNDAVRFLNEGQIVDIIFSDIDMPLINGIAAAKILKAYCSNLIYVTAHRNFAIEAFAVNAIGYLLKPVGIEAFVSKISEITLSIRNIKGNSNQDLIFIKGSHKNAFIKLAFSDVIRIEAMLNYVKIFTQKGDEITYVGLKKLEDILKKKCNFFRISKSSIINLDFMDRVDGNVIKMNDGGALNIGEKYRDAFHEFLRKRTLNS</sequence>
<evidence type="ECO:0000259" key="2">
    <source>
        <dbReference type="PROSITE" id="PS50110"/>
    </source>
</evidence>
<dbReference type="InterPro" id="IPR046947">
    <property type="entry name" value="LytR-like"/>
</dbReference>
<proteinExistence type="predicted"/>
<dbReference type="SUPFAM" id="SSF52172">
    <property type="entry name" value="CheY-like"/>
    <property type="match status" value="1"/>
</dbReference>
<evidence type="ECO:0000313" key="4">
    <source>
        <dbReference type="Proteomes" id="UP000310477"/>
    </source>
</evidence>